<evidence type="ECO:0000256" key="2">
    <source>
        <dbReference type="ARBA" id="ARBA00004752"/>
    </source>
</evidence>
<evidence type="ECO:0000313" key="18">
    <source>
        <dbReference type="EMBL" id="KEO83478.1"/>
    </source>
</evidence>
<evidence type="ECO:0000259" key="17">
    <source>
        <dbReference type="Pfam" id="PF08245"/>
    </source>
</evidence>
<dbReference type="InterPro" id="IPR000713">
    <property type="entry name" value="Mur_ligase_N"/>
</dbReference>
<feature type="binding site" evidence="14">
    <location>
        <begin position="109"/>
        <end position="115"/>
    </location>
    <ligand>
        <name>ATP</name>
        <dbReference type="ChEBI" id="CHEBI:30616"/>
    </ligand>
</feature>
<dbReference type="Pfam" id="PF02875">
    <property type="entry name" value="Mur_ligase_C"/>
    <property type="match status" value="1"/>
</dbReference>
<dbReference type="UniPathway" id="UPA00219"/>
<dbReference type="HAMAP" id="MF_00046">
    <property type="entry name" value="MurC"/>
    <property type="match status" value="1"/>
</dbReference>
<keyword evidence="10 14" id="KW-0573">Peptidoglycan synthesis</keyword>
<dbReference type="SUPFAM" id="SSF53244">
    <property type="entry name" value="MurD-like peptide ligases, peptide-binding domain"/>
    <property type="match status" value="1"/>
</dbReference>
<dbReference type="Gene3D" id="3.90.190.20">
    <property type="entry name" value="Mur ligase, C-terminal domain"/>
    <property type="match status" value="1"/>
</dbReference>
<evidence type="ECO:0000256" key="7">
    <source>
        <dbReference type="ARBA" id="ARBA00022741"/>
    </source>
</evidence>
<dbReference type="STRING" id="1157490.EL26_09685"/>
<dbReference type="InterPro" id="IPR036565">
    <property type="entry name" value="Mur-like_cat_sf"/>
</dbReference>
<dbReference type="GO" id="GO:0008763">
    <property type="term" value="F:UDP-N-acetylmuramate-L-alanine ligase activity"/>
    <property type="evidence" value="ECO:0007669"/>
    <property type="project" value="UniProtKB-UniRule"/>
</dbReference>
<sequence length="456" mass="50571">MKKIHFVGIKGAGTSALAQLYARMGYEVSGSDSQEVFFTDALLSQAGITYISTPSPDNVEDVDLVCHSPAYNDQHVEIQRAKERGIPVYTYPQMLGKLTQERASLLITGTHGKTTTTSMLGALLTSVGLDPMVVIGSKNYNIGSNARYGEGLLVAEACEYKRHFLNYQPQMLVVNNIDFDHPDYFQDIEDVFLCFQQLVDKLPADGVLVACGDDPRCRKLDTDVKVVYFGLDSSNDIYATNINESRGVLRFDVWEGSTPLGTVQFRSLGRHNVLNALATISVSRCLGLNFQDVQVSLGQFQGVYRRFDYLGRLGGMEVYDDYAHHPSEISTTLRAVKESFPNDPLITVFQPHTYSRTQKFLAEFVDSLTLSDEVLLVKLFSSAREQDPGDALTEKLAEAIRQRGKSVTYVENLEEGTRFLKHYATSNQGIVLTMGAGNVRGIGEDSLTFLLESKSE</sequence>
<dbReference type="AlphaFoldDB" id="A0A074LU78"/>
<feature type="domain" description="Mur ligase C-terminal" evidence="16">
    <location>
        <begin position="305"/>
        <end position="437"/>
    </location>
</feature>
<evidence type="ECO:0000256" key="14">
    <source>
        <dbReference type="HAMAP-Rule" id="MF_00046"/>
    </source>
</evidence>
<comment type="subcellular location">
    <subcellularLocation>
        <location evidence="1 14">Cytoplasm</location>
    </subcellularLocation>
</comment>
<evidence type="ECO:0000313" key="19">
    <source>
        <dbReference type="Proteomes" id="UP000027931"/>
    </source>
</evidence>
<evidence type="ECO:0000256" key="13">
    <source>
        <dbReference type="ARBA" id="ARBA00047833"/>
    </source>
</evidence>
<keyword evidence="12 14" id="KW-0961">Cell wall biogenesis/degradation</keyword>
<accession>A0A074LU78</accession>
<keyword evidence="11 14" id="KW-0131">Cell cycle</keyword>
<reference evidence="18 19" key="1">
    <citation type="journal article" date="2013" name="Int. J. Syst. Evol. Microbiol.">
        <title>Tumebacillus flagellatus sp. nov., an alpha-amylase/pullulanase-producing bacterium isolated from cassava wastewater.</title>
        <authorList>
            <person name="Wang Q."/>
            <person name="Xie N."/>
            <person name="Qin Y."/>
            <person name="Shen N."/>
            <person name="Zhu J."/>
            <person name="Mi H."/>
            <person name="Huang R."/>
        </authorList>
    </citation>
    <scope>NUCLEOTIDE SEQUENCE [LARGE SCALE GENOMIC DNA]</scope>
    <source>
        <strain evidence="18 19">GST4</strain>
    </source>
</reference>
<protein>
    <recommendedName>
        <fullName evidence="3 14">UDP-N-acetylmuramate--L-alanine ligase</fullName>
        <ecNumber evidence="3 14">6.3.2.8</ecNumber>
    </recommendedName>
    <alternativeName>
        <fullName evidence="14">UDP-N-acetylmuramoyl-L-alanine synthetase</fullName>
    </alternativeName>
</protein>
<dbReference type="InterPro" id="IPR004101">
    <property type="entry name" value="Mur_ligase_C"/>
</dbReference>
<keyword evidence="6 14" id="KW-0132">Cell division</keyword>
<evidence type="ECO:0000256" key="10">
    <source>
        <dbReference type="ARBA" id="ARBA00022984"/>
    </source>
</evidence>
<dbReference type="RefSeq" id="WP_038087227.1">
    <property type="nucleotide sequence ID" value="NZ_JMIR01000011.1"/>
</dbReference>
<evidence type="ECO:0000259" key="16">
    <source>
        <dbReference type="Pfam" id="PF02875"/>
    </source>
</evidence>
<dbReference type="eggNOG" id="COG0773">
    <property type="taxonomic scope" value="Bacteria"/>
</dbReference>
<dbReference type="GO" id="GO:0008360">
    <property type="term" value="P:regulation of cell shape"/>
    <property type="evidence" value="ECO:0007669"/>
    <property type="project" value="UniProtKB-KW"/>
</dbReference>
<dbReference type="GO" id="GO:0005737">
    <property type="term" value="C:cytoplasm"/>
    <property type="evidence" value="ECO:0007669"/>
    <property type="project" value="UniProtKB-SubCell"/>
</dbReference>
<evidence type="ECO:0000256" key="8">
    <source>
        <dbReference type="ARBA" id="ARBA00022840"/>
    </source>
</evidence>
<organism evidence="18 19">
    <name type="scientific">Tumebacillus flagellatus</name>
    <dbReference type="NCBI Taxonomy" id="1157490"/>
    <lineage>
        <taxon>Bacteria</taxon>
        <taxon>Bacillati</taxon>
        <taxon>Bacillota</taxon>
        <taxon>Bacilli</taxon>
        <taxon>Bacillales</taxon>
        <taxon>Alicyclobacillaceae</taxon>
        <taxon>Tumebacillus</taxon>
    </lineage>
</organism>
<evidence type="ECO:0000256" key="11">
    <source>
        <dbReference type="ARBA" id="ARBA00023306"/>
    </source>
</evidence>
<evidence type="ECO:0000256" key="3">
    <source>
        <dbReference type="ARBA" id="ARBA00012211"/>
    </source>
</evidence>
<dbReference type="Proteomes" id="UP000027931">
    <property type="component" value="Unassembled WGS sequence"/>
</dbReference>
<dbReference type="InterPro" id="IPR005758">
    <property type="entry name" value="UDP-N-AcMur_Ala_ligase_MurC"/>
</dbReference>
<feature type="domain" description="Mur ligase N-terminal catalytic" evidence="15">
    <location>
        <begin position="3"/>
        <end position="101"/>
    </location>
</feature>
<comment type="similarity">
    <text evidence="14">Belongs to the MurCDEF family.</text>
</comment>
<keyword evidence="8 14" id="KW-0067">ATP-binding</keyword>
<comment type="catalytic activity">
    <reaction evidence="13 14">
        <text>UDP-N-acetyl-alpha-D-muramate + L-alanine + ATP = UDP-N-acetyl-alpha-D-muramoyl-L-alanine + ADP + phosphate + H(+)</text>
        <dbReference type="Rhea" id="RHEA:23372"/>
        <dbReference type="ChEBI" id="CHEBI:15378"/>
        <dbReference type="ChEBI" id="CHEBI:30616"/>
        <dbReference type="ChEBI" id="CHEBI:43474"/>
        <dbReference type="ChEBI" id="CHEBI:57972"/>
        <dbReference type="ChEBI" id="CHEBI:70757"/>
        <dbReference type="ChEBI" id="CHEBI:83898"/>
        <dbReference type="ChEBI" id="CHEBI:456216"/>
        <dbReference type="EC" id="6.3.2.8"/>
    </reaction>
</comment>
<keyword evidence="19" id="KW-1185">Reference proteome</keyword>
<dbReference type="OrthoDB" id="9804126at2"/>
<dbReference type="EC" id="6.3.2.8" evidence="3 14"/>
<comment type="pathway">
    <text evidence="2 14">Cell wall biogenesis; peptidoglycan biosynthesis.</text>
</comment>
<dbReference type="SUPFAM" id="SSF51984">
    <property type="entry name" value="MurCD N-terminal domain"/>
    <property type="match status" value="1"/>
</dbReference>
<evidence type="ECO:0000256" key="4">
    <source>
        <dbReference type="ARBA" id="ARBA00022490"/>
    </source>
</evidence>
<name>A0A074LU78_9BACL</name>
<evidence type="ECO:0000256" key="6">
    <source>
        <dbReference type="ARBA" id="ARBA00022618"/>
    </source>
</evidence>
<evidence type="ECO:0000259" key="15">
    <source>
        <dbReference type="Pfam" id="PF01225"/>
    </source>
</evidence>
<dbReference type="InterPro" id="IPR036615">
    <property type="entry name" value="Mur_ligase_C_dom_sf"/>
</dbReference>
<dbReference type="EMBL" id="JMIR01000011">
    <property type="protein sequence ID" value="KEO83478.1"/>
    <property type="molecule type" value="Genomic_DNA"/>
</dbReference>
<proteinExistence type="inferred from homology"/>
<evidence type="ECO:0000256" key="5">
    <source>
        <dbReference type="ARBA" id="ARBA00022598"/>
    </source>
</evidence>
<dbReference type="Pfam" id="PF01225">
    <property type="entry name" value="Mur_ligase"/>
    <property type="match status" value="1"/>
</dbReference>
<gene>
    <name evidence="14" type="primary">murC</name>
    <name evidence="18" type="ORF">EL26_09685</name>
</gene>
<keyword evidence="9 14" id="KW-0133">Cell shape</keyword>
<keyword evidence="4 14" id="KW-0963">Cytoplasm</keyword>
<evidence type="ECO:0000256" key="12">
    <source>
        <dbReference type="ARBA" id="ARBA00023316"/>
    </source>
</evidence>
<comment type="function">
    <text evidence="14">Cell wall formation.</text>
</comment>
<dbReference type="PANTHER" id="PTHR43445:SF3">
    <property type="entry name" value="UDP-N-ACETYLMURAMATE--L-ALANINE LIGASE"/>
    <property type="match status" value="1"/>
</dbReference>
<feature type="domain" description="Mur ligase central" evidence="17">
    <location>
        <begin position="107"/>
        <end position="282"/>
    </location>
</feature>
<dbReference type="PANTHER" id="PTHR43445">
    <property type="entry name" value="UDP-N-ACETYLMURAMATE--L-ALANINE LIGASE-RELATED"/>
    <property type="match status" value="1"/>
</dbReference>
<dbReference type="InterPro" id="IPR013221">
    <property type="entry name" value="Mur_ligase_cen"/>
</dbReference>
<dbReference type="Gene3D" id="3.40.50.720">
    <property type="entry name" value="NAD(P)-binding Rossmann-like Domain"/>
    <property type="match status" value="1"/>
</dbReference>
<dbReference type="Pfam" id="PF08245">
    <property type="entry name" value="Mur_ligase_M"/>
    <property type="match status" value="1"/>
</dbReference>
<dbReference type="Gene3D" id="3.40.1190.10">
    <property type="entry name" value="Mur-like, catalytic domain"/>
    <property type="match status" value="1"/>
</dbReference>
<evidence type="ECO:0000256" key="1">
    <source>
        <dbReference type="ARBA" id="ARBA00004496"/>
    </source>
</evidence>
<comment type="caution">
    <text evidence="18">The sequence shown here is derived from an EMBL/GenBank/DDBJ whole genome shotgun (WGS) entry which is preliminary data.</text>
</comment>
<dbReference type="GO" id="GO:0071555">
    <property type="term" value="P:cell wall organization"/>
    <property type="evidence" value="ECO:0007669"/>
    <property type="project" value="UniProtKB-KW"/>
</dbReference>
<dbReference type="InterPro" id="IPR050061">
    <property type="entry name" value="MurCDEF_pg_biosynth"/>
</dbReference>
<evidence type="ECO:0000256" key="9">
    <source>
        <dbReference type="ARBA" id="ARBA00022960"/>
    </source>
</evidence>
<dbReference type="NCBIfam" id="TIGR01082">
    <property type="entry name" value="murC"/>
    <property type="match status" value="1"/>
</dbReference>
<dbReference type="SUPFAM" id="SSF53623">
    <property type="entry name" value="MurD-like peptide ligases, catalytic domain"/>
    <property type="match status" value="1"/>
</dbReference>
<dbReference type="GO" id="GO:0009252">
    <property type="term" value="P:peptidoglycan biosynthetic process"/>
    <property type="evidence" value="ECO:0007669"/>
    <property type="project" value="UniProtKB-UniRule"/>
</dbReference>
<dbReference type="GO" id="GO:0005524">
    <property type="term" value="F:ATP binding"/>
    <property type="evidence" value="ECO:0007669"/>
    <property type="project" value="UniProtKB-UniRule"/>
</dbReference>
<keyword evidence="5 14" id="KW-0436">Ligase</keyword>
<keyword evidence="7 14" id="KW-0547">Nucleotide-binding</keyword>
<dbReference type="GO" id="GO:0051301">
    <property type="term" value="P:cell division"/>
    <property type="evidence" value="ECO:0007669"/>
    <property type="project" value="UniProtKB-KW"/>
</dbReference>